<dbReference type="Proteomes" id="UP000652761">
    <property type="component" value="Unassembled WGS sequence"/>
</dbReference>
<proteinExistence type="predicted"/>
<sequence>MFYECAASLQGSCACHRLQLSMSRMRGECGRSACSCLGGASGALVVLMEVLPGPACVASAALLAAVFSLMECYVFVSGHRCVALWFEVCCLVGLRSGEVLPGRLLALLVEVLLKAASCCFRCCCSLSLCKDELSLLLVGLSMLQSAQALSVEVLCPWLII</sequence>
<name>A0A843XUM1_COLES</name>
<gene>
    <name evidence="1" type="ORF">Taro_056676</name>
</gene>
<dbReference type="EMBL" id="NMUH01017062">
    <property type="protein sequence ID" value="MQM23609.1"/>
    <property type="molecule type" value="Genomic_DNA"/>
</dbReference>
<accession>A0A843XUM1</accession>
<comment type="caution">
    <text evidence="1">The sequence shown here is derived from an EMBL/GenBank/DDBJ whole genome shotgun (WGS) entry which is preliminary data.</text>
</comment>
<protein>
    <submittedName>
        <fullName evidence="1">Uncharacterized protein</fullName>
    </submittedName>
</protein>
<dbReference type="AlphaFoldDB" id="A0A843XUM1"/>
<evidence type="ECO:0000313" key="1">
    <source>
        <dbReference type="EMBL" id="MQM23609.1"/>
    </source>
</evidence>
<keyword evidence="2" id="KW-1185">Reference proteome</keyword>
<organism evidence="1 2">
    <name type="scientific">Colocasia esculenta</name>
    <name type="common">Wild taro</name>
    <name type="synonym">Arum esculentum</name>
    <dbReference type="NCBI Taxonomy" id="4460"/>
    <lineage>
        <taxon>Eukaryota</taxon>
        <taxon>Viridiplantae</taxon>
        <taxon>Streptophyta</taxon>
        <taxon>Embryophyta</taxon>
        <taxon>Tracheophyta</taxon>
        <taxon>Spermatophyta</taxon>
        <taxon>Magnoliopsida</taxon>
        <taxon>Liliopsida</taxon>
        <taxon>Araceae</taxon>
        <taxon>Aroideae</taxon>
        <taxon>Colocasieae</taxon>
        <taxon>Colocasia</taxon>
    </lineage>
</organism>
<reference evidence="1" key="1">
    <citation type="submission" date="2017-07" db="EMBL/GenBank/DDBJ databases">
        <title>Taro Niue Genome Assembly and Annotation.</title>
        <authorList>
            <person name="Atibalentja N."/>
            <person name="Keating K."/>
            <person name="Fields C.J."/>
        </authorList>
    </citation>
    <scope>NUCLEOTIDE SEQUENCE</scope>
    <source>
        <strain evidence="1">Niue_2</strain>
        <tissue evidence="1">Leaf</tissue>
    </source>
</reference>
<evidence type="ECO:0000313" key="2">
    <source>
        <dbReference type="Proteomes" id="UP000652761"/>
    </source>
</evidence>